<organism evidence="9 10">
    <name type="scientific">Heyndrickxia oleronia</name>
    <dbReference type="NCBI Taxonomy" id="38875"/>
    <lineage>
        <taxon>Bacteria</taxon>
        <taxon>Bacillati</taxon>
        <taxon>Bacillota</taxon>
        <taxon>Bacilli</taxon>
        <taxon>Bacillales</taxon>
        <taxon>Bacillaceae</taxon>
        <taxon>Heyndrickxia</taxon>
    </lineage>
</organism>
<keyword evidence="6 7" id="KW-0472">Membrane</keyword>
<evidence type="ECO:0000256" key="1">
    <source>
        <dbReference type="ARBA" id="ARBA00004651"/>
    </source>
</evidence>
<reference evidence="9" key="1">
    <citation type="submission" date="2023-03" db="EMBL/GenBank/DDBJ databases">
        <title>Bacterial isolates from washroom surfaces on a university campus.</title>
        <authorList>
            <person name="Holman D.B."/>
            <person name="Gzyl K.E."/>
            <person name="Taheri A.E."/>
        </authorList>
    </citation>
    <scope>NUCLEOTIDE SEQUENCE</scope>
    <source>
        <strain evidence="9">RD03</strain>
    </source>
</reference>
<evidence type="ECO:0000256" key="6">
    <source>
        <dbReference type="ARBA" id="ARBA00023136"/>
    </source>
</evidence>
<feature type="transmembrane region" description="Helical" evidence="7">
    <location>
        <begin position="101"/>
        <end position="122"/>
    </location>
</feature>
<dbReference type="CDD" id="cd17324">
    <property type="entry name" value="MFS_NepI_like"/>
    <property type="match status" value="1"/>
</dbReference>
<feature type="transmembrane region" description="Helical" evidence="7">
    <location>
        <begin position="201"/>
        <end position="224"/>
    </location>
</feature>
<feature type="transmembrane region" description="Helical" evidence="7">
    <location>
        <begin position="325"/>
        <end position="346"/>
    </location>
</feature>
<keyword evidence="5 7" id="KW-1133">Transmembrane helix</keyword>
<feature type="transmembrane region" description="Helical" evidence="7">
    <location>
        <begin position="72"/>
        <end position="95"/>
    </location>
</feature>
<evidence type="ECO:0000256" key="5">
    <source>
        <dbReference type="ARBA" id="ARBA00022989"/>
    </source>
</evidence>
<protein>
    <submittedName>
        <fullName evidence="9">MFS transporter</fullName>
    </submittedName>
</protein>
<keyword evidence="2" id="KW-0813">Transport</keyword>
<dbReference type="PANTHER" id="PTHR43124">
    <property type="entry name" value="PURINE EFFLUX PUMP PBUE"/>
    <property type="match status" value="1"/>
</dbReference>
<evidence type="ECO:0000256" key="7">
    <source>
        <dbReference type="SAM" id="Phobius"/>
    </source>
</evidence>
<feature type="domain" description="Major facilitator superfamily (MFS) profile" evidence="8">
    <location>
        <begin position="6"/>
        <end position="384"/>
    </location>
</feature>
<evidence type="ECO:0000256" key="4">
    <source>
        <dbReference type="ARBA" id="ARBA00022692"/>
    </source>
</evidence>
<dbReference type="Pfam" id="PF07690">
    <property type="entry name" value="MFS_1"/>
    <property type="match status" value="1"/>
</dbReference>
<dbReference type="EMBL" id="JAROYP010000012">
    <property type="protein sequence ID" value="MDH5162971.1"/>
    <property type="molecule type" value="Genomic_DNA"/>
</dbReference>
<dbReference type="Gene3D" id="1.20.1250.20">
    <property type="entry name" value="MFS general substrate transporter like domains"/>
    <property type="match status" value="1"/>
</dbReference>
<dbReference type="Proteomes" id="UP001159179">
    <property type="component" value="Unassembled WGS sequence"/>
</dbReference>
<name>A0AAW6SVW0_9BACI</name>
<feature type="transmembrane region" description="Helical" evidence="7">
    <location>
        <begin position="160"/>
        <end position="180"/>
    </location>
</feature>
<dbReference type="InterPro" id="IPR036259">
    <property type="entry name" value="MFS_trans_sf"/>
</dbReference>
<dbReference type="SUPFAM" id="SSF103473">
    <property type="entry name" value="MFS general substrate transporter"/>
    <property type="match status" value="1"/>
</dbReference>
<feature type="transmembrane region" description="Helical" evidence="7">
    <location>
        <begin position="271"/>
        <end position="292"/>
    </location>
</feature>
<gene>
    <name evidence="9" type="ORF">P5X88_18735</name>
</gene>
<feature type="transmembrane region" description="Helical" evidence="7">
    <location>
        <begin position="298"/>
        <end position="318"/>
    </location>
</feature>
<feature type="transmembrane region" description="Helical" evidence="7">
    <location>
        <begin position="7"/>
        <end position="28"/>
    </location>
</feature>
<evidence type="ECO:0000313" key="10">
    <source>
        <dbReference type="Proteomes" id="UP001159179"/>
    </source>
</evidence>
<keyword evidence="4 7" id="KW-0812">Transmembrane</keyword>
<evidence type="ECO:0000256" key="3">
    <source>
        <dbReference type="ARBA" id="ARBA00022475"/>
    </source>
</evidence>
<dbReference type="GO" id="GO:0022857">
    <property type="term" value="F:transmembrane transporter activity"/>
    <property type="evidence" value="ECO:0007669"/>
    <property type="project" value="InterPro"/>
</dbReference>
<comment type="caution">
    <text evidence="9">The sequence shown here is derived from an EMBL/GenBank/DDBJ whole genome shotgun (WGS) entry which is preliminary data.</text>
</comment>
<accession>A0AAW6SVW0</accession>
<evidence type="ECO:0000259" key="8">
    <source>
        <dbReference type="PROSITE" id="PS50850"/>
    </source>
</evidence>
<feature type="transmembrane region" description="Helical" evidence="7">
    <location>
        <begin position="129"/>
        <end position="148"/>
    </location>
</feature>
<comment type="subcellular location">
    <subcellularLocation>
        <location evidence="1">Cell membrane</location>
        <topology evidence="1">Multi-pass membrane protein</topology>
    </subcellularLocation>
</comment>
<keyword evidence="3" id="KW-1003">Cell membrane</keyword>
<feature type="transmembrane region" description="Helical" evidence="7">
    <location>
        <begin position="358"/>
        <end position="379"/>
    </location>
</feature>
<dbReference type="RefSeq" id="WP_280617709.1">
    <property type="nucleotide sequence ID" value="NZ_JAROYP010000012.1"/>
</dbReference>
<dbReference type="PROSITE" id="PS50850">
    <property type="entry name" value="MFS"/>
    <property type="match status" value="1"/>
</dbReference>
<dbReference type="InterPro" id="IPR050189">
    <property type="entry name" value="MFS_Efflux_Transporters"/>
</dbReference>
<dbReference type="InterPro" id="IPR020846">
    <property type="entry name" value="MFS_dom"/>
</dbReference>
<sequence length="398" mass="42091">MLNSWKIYILAIGSFLVGTSEFVIAGILDVVASDVGVTVAAAGQLITVYSLSYAIGTPILIAFTAKMERRKLMLAALALFILGNLVTISTTGFAMLVGARIILAIGTGVFMVVALTVAAKIAQPGKQGSAIATVLLGFNLALILGVPLGRVIAGSYDWKIIFTGIGVLSLIAMFVLLLAIPKFEGETPIPIREQLSIFKTPRISVALSIGFFWILGYTIIYTYISPFLITITGMSDRMVSIGLFAFGIASLLGSQVGGYGADKWGIPRTMIGGLLLHSGIILLITAFSHSVMFVMPLLMFWAFFAWSTGPVQQVYLIGMAPEASGIILSLNTSILQLGMAVGAVIGGMAVENISLQSVGWIGAIGVAIGLIPALVTFSMRSRSINGEQKLAKDNKLEF</sequence>
<proteinExistence type="predicted"/>
<feature type="transmembrane region" description="Helical" evidence="7">
    <location>
        <begin position="239"/>
        <end position="259"/>
    </location>
</feature>
<dbReference type="AlphaFoldDB" id="A0AAW6SVW0"/>
<evidence type="ECO:0000256" key="2">
    <source>
        <dbReference type="ARBA" id="ARBA00022448"/>
    </source>
</evidence>
<dbReference type="InterPro" id="IPR011701">
    <property type="entry name" value="MFS"/>
</dbReference>
<dbReference type="GO" id="GO:0005886">
    <property type="term" value="C:plasma membrane"/>
    <property type="evidence" value="ECO:0007669"/>
    <property type="project" value="UniProtKB-SubCell"/>
</dbReference>
<feature type="transmembrane region" description="Helical" evidence="7">
    <location>
        <begin position="40"/>
        <end position="65"/>
    </location>
</feature>
<evidence type="ECO:0000313" key="9">
    <source>
        <dbReference type="EMBL" id="MDH5162971.1"/>
    </source>
</evidence>
<dbReference type="PANTHER" id="PTHR43124:SF10">
    <property type="entry name" value="PURINE EFFLUX PUMP PBUE"/>
    <property type="match status" value="1"/>
</dbReference>